<evidence type="ECO:0000313" key="1">
    <source>
        <dbReference type="EnsemblMetazoa" id="GPAI028573-PA"/>
    </source>
</evidence>
<dbReference type="VEuPathDB" id="VectorBase:GPAI028573"/>
<organism evidence="1 2">
    <name type="scientific">Glossina pallidipes</name>
    <name type="common">Tsetse fly</name>
    <dbReference type="NCBI Taxonomy" id="7398"/>
    <lineage>
        <taxon>Eukaryota</taxon>
        <taxon>Metazoa</taxon>
        <taxon>Ecdysozoa</taxon>
        <taxon>Arthropoda</taxon>
        <taxon>Hexapoda</taxon>
        <taxon>Insecta</taxon>
        <taxon>Pterygota</taxon>
        <taxon>Neoptera</taxon>
        <taxon>Endopterygota</taxon>
        <taxon>Diptera</taxon>
        <taxon>Brachycera</taxon>
        <taxon>Muscomorpha</taxon>
        <taxon>Hippoboscoidea</taxon>
        <taxon>Glossinidae</taxon>
        <taxon>Glossina</taxon>
    </lineage>
</organism>
<dbReference type="AlphaFoldDB" id="A0A1A9ZY09"/>
<sequence length="159" mass="18220">MITYQLHAHSLALMASSSNMAYNMAATFQKFIEYLGRKPGEKKKKKALVTKKTKIALIACWPANEKNFGSVKIVKKVYENTKRISVKSPYTNFVLTRDFIQKPFRSQKSENKKERTENIKDVSVIVCEAINELIDSKTANCFLICEVVNQFVNVDDFIK</sequence>
<keyword evidence="2" id="KW-1185">Reference proteome</keyword>
<dbReference type="Proteomes" id="UP000092445">
    <property type="component" value="Unassembled WGS sequence"/>
</dbReference>
<accession>A0A1A9ZY09</accession>
<dbReference type="EnsemblMetazoa" id="GPAI028573-RA">
    <property type="protein sequence ID" value="GPAI028573-PA"/>
    <property type="gene ID" value="GPAI028573"/>
</dbReference>
<reference evidence="2" key="1">
    <citation type="submission" date="2014-03" db="EMBL/GenBank/DDBJ databases">
        <authorList>
            <person name="Aksoy S."/>
            <person name="Warren W."/>
            <person name="Wilson R.K."/>
        </authorList>
    </citation>
    <scope>NUCLEOTIDE SEQUENCE [LARGE SCALE GENOMIC DNA]</scope>
    <source>
        <strain evidence="2">IAEA</strain>
    </source>
</reference>
<protein>
    <submittedName>
        <fullName evidence="1">Uncharacterized protein</fullName>
    </submittedName>
</protein>
<reference evidence="1" key="2">
    <citation type="submission" date="2020-05" db="UniProtKB">
        <authorList>
            <consortium name="EnsemblMetazoa"/>
        </authorList>
    </citation>
    <scope>IDENTIFICATION</scope>
    <source>
        <strain evidence="1">IAEA</strain>
    </source>
</reference>
<evidence type="ECO:0000313" key="2">
    <source>
        <dbReference type="Proteomes" id="UP000092445"/>
    </source>
</evidence>
<proteinExistence type="predicted"/>
<name>A0A1A9ZY09_GLOPL</name>